<dbReference type="GO" id="GO:0016829">
    <property type="term" value="F:lyase activity"/>
    <property type="evidence" value="ECO:0007669"/>
    <property type="project" value="UniProtKB-KW"/>
</dbReference>
<evidence type="ECO:0000259" key="4">
    <source>
        <dbReference type="Pfam" id="PF05426"/>
    </source>
</evidence>
<dbReference type="RefSeq" id="XP_056762129.1">
    <property type="nucleotide sequence ID" value="XM_056913280.1"/>
</dbReference>
<dbReference type="InterPro" id="IPR008929">
    <property type="entry name" value="Chondroitin_lyas"/>
</dbReference>
<evidence type="ECO:0000313" key="6">
    <source>
        <dbReference type="Proteomes" id="UP001213681"/>
    </source>
</evidence>
<feature type="domain" description="Alginate lyase" evidence="4">
    <location>
        <begin position="61"/>
        <end position="293"/>
    </location>
</feature>
<evidence type="ECO:0000313" key="5">
    <source>
        <dbReference type="EMBL" id="KAJ5438900.1"/>
    </source>
</evidence>
<protein>
    <submittedName>
        <fullName evidence="5">Chondroitin AC/alginate lyase</fullName>
    </submittedName>
</protein>
<evidence type="ECO:0000256" key="1">
    <source>
        <dbReference type="ARBA" id="ARBA00022729"/>
    </source>
</evidence>
<dbReference type="InterPro" id="IPR008397">
    <property type="entry name" value="Alginate_lyase_dom"/>
</dbReference>
<evidence type="ECO:0000256" key="2">
    <source>
        <dbReference type="ARBA" id="ARBA00023239"/>
    </source>
</evidence>
<keyword evidence="2 5" id="KW-0456">Lyase</keyword>
<sequence length="392" mass="42992">MHSLISLFLITATSVAAFVHPGALHTTKDFQRITKHVTDGNEPWNTTWTLLTSSSYAQSSYKPNPQKVVYRGYNGVNSENYQYLYRDAAAAYQLAIRWKITNDKSYADTAINILDSWAVTITEISGTSDKFLASGLYGYQLANAAELLSNYSGWSHTNKTATANMLNDIFATMNSLFLANHNGQNYYHYYANWDLCNLASLIAIGIFTDNKTMFDDAVNYVKAGPSNGALPVFSIANFTEPGSGKILMQGQEAGRDQGHSTLDFTLLGVVAQQAYNQGVDLFATYKNEVLNGAEYVGKYNVGYDVPYTPYESYQGNQTVISNNSRGTIRPGFELLSAHYGQLKGLNSSWTDAYRDWVNTNSTSGVEGGGGNYGPNSGGFDGLGFGTLLYRLS</sequence>
<proteinExistence type="predicted"/>
<dbReference type="Pfam" id="PF05426">
    <property type="entry name" value="Alginate_lyase"/>
    <property type="match status" value="1"/>
</dbReference>
<keyword evidence="6" id="KW-1185">Reference proteome</keyword>
<comment type="caution">
    <text evidence="5">The sequence shown here is derived from an EMBL/GenBank/DDBJ whole genome shotgun (WGS) entry which is preliminary data.</text>
</comment>
<reference evidence="5" key="1">
    <citation type="submission" date="2022-12" db="EMBL/GenBank/DDBJ databases">
        <authorList>
            <person name="Petersen C."/>
        </authorList>
    </citation>
    <scope>NUCLEOTIDE SEQUENCE</scope>
    <source>
        <strain evidence="5">IBT 16125</strain>
    </source>
</reference>
<evidence type="ECO:0000256" key="3">
    <source>
        <dbReference type="SAM" id="SignalP"/>
    </source>
</evidence>
<dbReference type="GO" id="GO:0042597">
    <property type="term" value="C:periplasmic space"/>
    <property type="evidence" value="ECO:0007669"/>
    <property type="project" value="InterPro"/>
</dbReference>
<reference evidence="5" key="2">
    <citation type="journal article" date="2023" name="IMA Fungus">
        <title>Comparative genomic study of the Penicillium genus elucidates a diverse pangenome and 15 lateral gene transfer events.</title>
        <authorList>
            <person name="Petersen C."/>
            <person name="Sorensen T."/>
            <person name="Nielsen M.R."/>
            <person name="Sondergaard T.E."/>
            <person name="Sorensen J.L."/>
            <person name="Fitzpatrick D.A."/>
            <person name="Frisvad J.C."/>
            <person name="Nielsen K.L."/>
        </authorList>
    </citation>
    <scope>NUCLEOTIDE SEQUENCE</scope>
    <source>
        <strain evidence="5">IBT 16125</strain>
    </source>
</reference>
<dbReference type="Proteomes" id="UP001213681">
    <property type="component" value="Unassembled WGS sequence"/>
</dbReference>
<feature type="signal peptide" evidence="3">
    <location>
        <begin position="1"/>
        <end position="17"/>
    </location>
</feature>
<feature type="chain" id="PRO_5042190816" evidence="3">
    <location>
        <begin position="18"/>
        <end position="392"/>
    </location>
</feature>
<accession>A0AAD6BYS6</accession>
<dbReference type="Gene3D" id="1.50.10.100">
    <property type="entry name" value="Chondroitin AC/alginate lyase"/>
    <property type="match status" value="1"/>
</dbReference>
<dbReference type="GeneID" id="81603523"/>
<keyword evidence="1 3" id="KW-0732">Signal</keyword>
<gene>
    <name evidence="5" type="ORF">N7458_009898</name>
</gene>
<organism evidence="5 6">
    <name type="scientific">Penicillium daleae</name>
    <dbReference type="NCBI Taxonomy" id="63821"/>
    <lineage>
        <taxon>Eukaryota</taxon>
        <taxon>Fungi</taxon>
        <taxon>Dikarya</taxon>
        <taxon>Ascomycota</taxon>
        <taxon>Pezizomycotina</taxon>
        <taxon>Eurotiomycetes</taxon>
        <taxon>Eurotiomycetidae</taxon>
        <taxon>Eurotiales</taxon>
        <taxon>Aspergillaceae</taxon>
        <taxon>Penicillium</taxon>
    </lineage>
</organism>
<dbReference type="AlphaFoldDB" id="A0AAD6BYS6"/>
<dbReference type="SUPFAM" id="SSF48230">
    <property type="entry name" value="Chondroitin AC/alginate lyase"/>
    <property type="match status" value="1"/>
</dbReference>
<dbReference type="EMBL" id="JAPVEA010000008">
    <property type="protein sequence ID" value="KAJ5438900.1"/>
    <property type="molecule type" value="Genomic_DNA"/>
</dbReference>
<name>A0AAD6BYS6_9EURO</name>